<dbReference type="EMBL" id="JADLQX010000050">
    <property type="protein sequence ID" value="MBF6302659.1"/>
    <property type="molecule type" value="Genomic_DNA"/>
</dbReference>
<proteinExistence type="predicted"/>
<evidence type="ECO:0000256" key="3">
    <source>
        <dbReference type="ARBA" id="ARBA00023002"/>
    </source>
</evidence>
<protein>
    <submittedName>
        <fullName evidence="4">Nitronate monooxygenase</fullName>
    </submittedName>
</protein>
<keyword evidence="3" id="KW-0560">Oxidoreductase</keyword>
<evidence type="ECO:0000313" key="5">
    <source>
        <dbReference type="Proteomes" id="UP000702209"/>
    </source>
</evidence>
<name>A0ABS0D1F8_9NOCA</name>
<dbReference type="Pfam" id="PF03060">
    <property type="entry name" value="NMO"/>
    <property type="match status" value="2"/>
</dbReference>
<comment type="caution">
    <text evidence="4">The sequence shown here is derived from an EMBL/GenBank/DDBJ whole genome shotgun (WGS) entry which is preliminary data.</text>
</comment>
<dbReference type="Gene3D" id="3.20.20.70">
    <property type="entry name" value="Aldolase class I"/>
    <property type="match status" value="1"/>
</dbReference>
<dbReference type="SUPFAM" id="SSF51412">
    <property type="entry name" value="Inosine monophosphate dehydrogenase (IMPDH)"/>
    <property type="match status" value="1"/>
</dbReference>
<dbReference type="InterPro" id="IPR004136">
    <property type="entry name" value="NMO"/>
</dbReference>
<organism evidence="4 5">
    <name type="scientific">Nocardia amamiensis</name>
    <dbReference type="NCBI Taxonomy" id="404578"/>
    <lineage>
        <taxon>Bacteria</taxon>
        <taxon>Bacillati</taxon>
        <taxon>Actinomycetota</taxon>
        <taxon>Actinomycetes</taxon>
        <taxon>Mycobacteriales</taxon>
        <taxon>Nocardiaceae</taxon>
        <taxon>Nocardia</taxon>
    </lineage>
</organism>
<keyword evidence="2" id="KW-0288">FMN</keyword>
<evidence type="ECO:0000313" key="4">
    <source>
        <dbReference type="EMBL" id="MBF6302659.1"/>
    </source>
</evidence>
<dbReference type="Proteomes" id="UP000702209">
    <property type="component" value="Unassembled WGS sequence"/>
</dbReference>
<dbReference type="GO" id="GO:0004497">
    <property type="term" value="F:monooxygenase activity"/>
    <property type="evidence" value="ECO:0007669"/>
    <property type="project" value="UniProtKB-KW"/>
</dbReference>
<keyword evidence="4" id="KW-0503">Monooxygenase</keyword>
<dbReference type="RefSeq" id="WP_195133841.1">
    <property type="nucleotide sequence ID" value="NZ_JADLQX010000050.1"/>
</dbReference>
<evidence type="ECO:0000256" key="1">
    <source>
        <dbReference type="ARBA" id="ARBA00022630"/>
    </source>
</evidence>
<sequence length="337" mass="33958">MERVTDHDERLPASPGPRAPLAWAHRIGARIPLVNAPMGGVAGGRLAAAVTAAGGLGMIGMGSAGSVAALERELPQVRGVDGPFGIGLVDWVVAAEPELLEVAIAARPALISVSFGTDLGWATRVTDAGIVAATQVYSAQDARRAQDAGVGVLVARGVEGGGHGAVNSTLPPLLDAVLNVASVPVLAAGGIGTPSSLAAVLRAGATGAWLGTCLAACEESSLSEAGRRALLAARAEDTVLTRAYDVGTELPWPARFPARVLRTEFTDRWTGREDELAADQSARAALAAAIAAGDPAVAPIDAGEGVGLVTAVEPAARVLDRLWSGATAHLADGPADR</sequence>
<reference evidence="4 5" key="1">
    <citation type="submission" date="2020-10" db="EMBL/GenBank/DDBJ databases">
        <title>Identification of Nocardia species via Next-generation sequencing and recognition of intraspecies genetic diversity.</title>
        <authorList>
            <person name="Li P."/>
            <person name="Li P."/>
            <person name="Lu B."/>
        </authorList>
    </citation>
    <scope>NUCLEOTIDE SEQUENCE [LARGE SCALE GENOMIC DNA]</scope>
    <source>
        <strain evidence="4 5">BJ06-0157</strain>
    </source>
</reference>
<dbReference type="CDD" id="cd04730">
    <property type="entry name" value="NPD_like"/>
    <property type="match status" value="1"/>
</dbReference>
<evidence type="ECO:0000256" key="2">
    <source>
        <dbReference type="ARBA" id="ARBA00022643"/>
    </source>
</evidence>
<accession>A0ABS0D1F8</accession>
<dbReference type="PANTHER" id="PTHR32332">
    <property type="entry name" value="2-NITROPROPANE DIOXYGENASE"/>
    <property type="match status" value="1"/>
</dbReference>
<keyword evidence="1" id="KW-0285">Flavoprotein</keyword>
<dbReference type="PANTHER" id="PTHR32332:SF31">
    <property type="entry name" value="2-NITROPROPANE DIOXYGENASE FAMILY, PUTATIVE (AFU_ORTHOLOGUE AFUA_2G09850)-RELATED"/>
    <property type="match status" value="1"/>
</dbReference>
<dbReference type="InterPro" id="IPR013785">
    <property type="entry name" value="Aldolase_TIM"/>
</dbReference>
<keyword evidence="5" id="KW-1185">Reference proteome</keyword>
<gene>
    <name evidence="4" type="ORF">IU459_34755</name>
</gene>